<comment type="similarity">
    <text evidence="6 7">Belongs to the FliO/MopB family.</text>
</comment>
<dbReference type="PANTHER" id="PTHR38766">
    <property type="entry name" value="FLAGELLAR PROTEIN FLIO"/>
    <property type="match status" value="1"/>
</dbReference>
<gene>
    <name evidence="10" type="primary">fliO</name>
    <name evidence="10" type="ORF">GW587_08810</name>
</gene>
<feature type="region of interest" description="Disordered" evidence="8">
    <location>
        <begin position="169"/>
        <end position="189"/>
    </location>
</feature>
<evidence type="ECO:0000256" key="8">
    <source>
        <dbReference type="SAM" id="MobiDB-lite"/>
    </source>
</evidence>
<evidence type="ECO:0000313" key="11">
    <source>
        <dbReference type="Proteomes" id="UP000666369"/>
    </source>
</evidence>
<feature type="signal peptide" evidence="9">
    <location>
        <begin position="1"/>
        <end position="22"/>
    </location>
</feature>
<keyword evidence="1 7" id="KW-1003">Cell membrane</keyword>
<keyword evidence="11" id="KW-1185">Reference proteome</keyword>
<feature type="chain" id="PRO_5047032660" description="Flagellar protein" evidence="9">
    <location>
        <begin position="23"/>
        <end position="205"/>
    </location>
</feature>
<keyword evidence="9" id="KW-0732">Signal</keyword>
<keyword evidence="10" id="KW-0969">Cilium</keyword>
<dbReference type="InterPro" id="IPR052205">
    <property type="entry name" value="FliO/MopB"/>
</dbReference>
<dbReference type="RefSeq" id="WP_166101207.1">
    <property type="nucleotide sequence ID" value="NZ_JAADJT010000003.1"/>
</dbReference>
<keyword evidence="10" id="KW-0282">Flagellum</keyword>
<dbReference type="Pfam" id="PF04347">
    <property type="entry name" value="FliO"/>
    <property type="match status" value="1"/>
</dbReference>
<evidence type="ECO:0000256" key="7">
    <source>
        <dbReference type="RuleBase" id="RU362064"/>
    </source>
</evidence>
<evidence type="ECO:0000256" key="9">
    <source>
        <dbReference type="SAM" id="SignalP"/>
    </source>
</evidence>
<evidence type="ECO:0000256" key="2">
    <source>
        <dbReference type="ARBA" id="ARBA00022692"/>
    </source>
</evidence>
<evidence type="ECO:0000256" key="6">
    <source>
        <dbReference type="ARBA" id="ARBA00037937"/>
    </source>
</evidence>
<evidence type="ECO:0000256" key="4">
    <source>
        <dbReference type="ARBA" id="ARBA00023136"/>
    </source>
</evidence>
<proteinExistence type="inferred from homology"/>
<dbReference type="Proteomes" id="UP000666369">
    <property type="component" value="Unassembled WGS sequence"/>
</dbReference>
<sequence length="205" mass="20289">MKHGLTLTLILAAALAAAPAMAQRTVSGTIGGAHAAVATETPATPSAPAASAATEAGAPVPAAAPAATPAAPPGPLAMTIPTPPASTASGGGGLLSTTFALLFVLALMLGLAWFMKRFGPKTFGGGNSHVKLVGSLSVGTRERILVVEVGEQWIVVGASPGRMNALATMPRQDSGDAAPPGPSGAPPSASFAEWFKQTIDKRHGK</sequence>
<comment type="caution">
    <text evidence="10">The sequence shown here is derived from an EMBL/GenBank/DDBJ whole genome shotgun (WGS) entry which is preliminary data.</text>
</comment>
<feature type="transmembrane region" description="Helical" evidence="7">
    <location>
        <begin position="93"/>
        <end position="114"/>
    </location>
</feature>
<evidence type="ECO:0000256" key="3">
    <source>
        <dbReference type="ARBA" id="ARBA00022989"/>
    </source>
</evidence>
<name>A0ABX0FIH9_9BURK</name>
<reference evidence="10 11" key="1">
    <citation type="submission" date="2020-01" db="EMBL/GenBank/DDBJ databases">
        <authorList>
            <person name="Lee S.D."/>
        </authorList>
    </citation>
    <scope>NUCLEOTIDE SEQUENCE [LARGE SCALE GENOMIC DNA]</scope>
    <source>
        <strain evidence="10 11">SAP-35</strain>
    </source>
</reference>
<evidence type="ECO:0000256" key="5">
    <source>
        <dbReference type="ARBA" id="ARBA00023143"/>
    </source>
</evidence>
<dbReference type="EMBL" id="JAADJT010000003">
    <property type="protein sequence ID" value="NGZ84357.1"/>
    <property type="molecule type" value="Genomic_DNA"/>
</dbReference>
<accession>A0ABX0FIH9</accession>
<dbReference type="InterPro" id="IPR022781">
    <property type="entry name" value="Flagellar_biosynth_FliO"/>
</dbReference>
<keyword evidence="2 7" id="KW-0812">Transmembrane</keyword>
<keyword evidence="5 7" id="KW-0975">Bacterial flagellum</keyword>
<reference evidence="11" key="2">
    <citation type="submission" date="2023-07" db="EMBL/GenBank/DDBJ databases">
        <title>Duganella aceri sp. nov., isolated from tree sap.</title>
        <authorList>
            <person name="Kim I.S."/>
        </authorList>
    </citation>
    <scope>NUCLEOTIDE SEQUENCE [LARGE SCALE GENOMIC DNA]</scope>
    <source>
        <strain evidence="11">SAP-35</strain>
    </source>
</reference>
<keyword evidence="3 7" id="KW-1133">Transmembrane helix</keyword>
<keyword evidence="10" id="KW-0966">Cell projection</keyword>
<comment type="subcellular location">
    <subcellularLocation>
        <location evidence="7">Cell membrane</location>
    </subcellularLocation>
    <subcellularLocation>
        <location evidence="7">Bacterial flagellum basal body</location>
    </subcellularLocation>
</comment>
<dbReference type="NCBIfam" id="TIGR03500">
    <property type="entry name" value="FliO_TIGR"/>
    <property type="match status" value="1"/>
</dbReference>
<evidence type="ECO:0000256" key="1">
    <source>
        <dbReference type="ARBA" id="ARBA00022475"/>
    </source>
</evidence>
<dbReference type="PANTHER" id="PTHR38766:SF1">
    <property type="entry name" value="FLAGELLAR PROTEIN FLIO"/>
    <property type="match status" value="1"/>
</dbReference>
<keyword evidence="4 7" id="KW-0472">Membrane</keyword>
<protein>
    <recommendedName>
        <fullName evidence="7">Flagellar protein</fullName>
    </recommendedName>
</protein>
<evidence type="ECO:0000313" key="10">
    <source>
        <dbReference type="EMBL" id="NGZ84357.1"/>
    </source>
</evidence>
<organism evidence="10 11">
    <name type="scientific">Duganella aceris</name>
    <dbReference type="NCBI Taxonomy" id="2703883"/>
    <lineage>
        <taxon>Bacteria</taxon>
        <taxon>Pseudomonadati</taxon>
        <taxon>Pseudomonadota</taxon>
        <taxon>Betaproteobacteria</taxon>
        <taxon>Burkholderiales</taxon>
        <taxon>Oxalobacteraceae</taxon>
        <taxon>Telluria group</taxon>
        <taxon>Duganella</taxon>
    </lineage>
</organism>